<name>A0A1R2B0Y3_9CILI</name>
<evidence type="ECO:0000313" key="1">
    <source>
        <dbReference type="EMBL" id="OMJ70453.1"/>
    </source>
</evidence>
<gene>
    <name evidence="1" type="ORF">SteCoe_31574</name>
</gene>
<keyword evidence="2" id="KW-1185">Reference proteome</keyword>
<reference evidence="1 2" key="1">
    <citation type="submission" date="2016-11" db="EMBL/GenBank/DDBJ databases">
        <title>The macronuclear genome of Stentor coeruleus: a giant cell with tiny introns.</title>
        <authorList>
            <person name="Slabodnick M."/>
            <person name="Ruby J.G."/>
            <person name="Reiff S.B."/>
            <person name="Swart E.C."/>
            <person name="Gosai S."/>
            <person name="Prabakaran S."/>
            <person name="Witkowska E."/>
            <person name="Larue G.E."/>
            <person name="Fisher S."/>
            <person name="Freeman R.M."/>
            <person name="Gunawardena J."/>
            <person name="Chu W."/>
            <person name="Stover N.A."/>
            <person name="Gregory B.D."/>
            <person name="Nowacki M."/>
            <person name="Derisi J."/>
            <person name="Roy S.W."/>
            <person name="Marshall W.F."/>
            <person name="Sood P."/>
        </authorList>
    </citation>
    <scope>NUCLEOTIDE SEQUENCE [LARGE SCALE GENOMIC DNA]</scope>
    <source>
        <strain evidence="1">WM001</strain>
    </source>
</reference>
<dbReference type="AlphaFoldDB" id="A0A1R2B0Y3"/>
<dbReference type="Proteomes" id="UP000187209">
    <property type="component" value="Unassembled WGS sequence"/>
</dbReference>
<sequence length="366" mass="41026">MKTTNDKSLLYKETLLESSGLNIQISEGLYLSDLLRIDFDYELRQEAILGYLKNTLPAEFTVSFTNICSANDYKIIILPDWGVYFSKPQLKVAFNASADGFFSFFHEAEGPKSYVVLSFITRLVSINNLLFLPQALKEVTDPLNIIRIKSHIAGFIYSTSKYDTKNLITKCIEAKELLCTESYYSEDSIVNHANQIPMAKKIISVKLFQDGDKGKNSIQGDIDEYTSFEYSMSEDTSHKINVTVNNTDGTLPKKVNEFESSTGINAYRRGSGSLASGIESPRFTFLECSQEIITPLASPRLFDYPSNEICLIAKLHDAKGNVSNSYDSEKINRIGGDGFGLSNKTSCSETPLKSEEKIIKHFLFHT</sequence>
<proteinExistence type="predicted"/>
<organism evidence="1 2">
    <name type="scientific">Stentor coeruleus</name>
    <dbReference type="NCBI Taxonomy" id="5963"/>
    <lineage>
        <taxon>Eukaryota</taxon>
        <taxon>Sar</taxon>
        <taxon>Alveolata</taxon>
        <taxon>Ciliophora</taxon>
        <taxon>Postciliodesmatophora</taxon>
        <taxon>Heterotrichea</taxon>
        <taxon>Heterotrichida</taxon>
        <taxon>Stentoridae</taxon>
        <taxon>Stentor</taxon>
    </lineage>
</organism>
<dbReference type="EMBL" id="MPUH01001086">
    <property type="protein sequence ID" value="OMJ70453.1"/>
    <property type="molecule type" value="Genomic_DNA"/>
</dbReference>
<comment type="caution">
    <text evidence="1">The sequence shown here is derived from an EMBL/GenBank/DDBJ whole genome shotgun (WGS) entry which is preliminary data.</text>
</comment>
<accession>A0A1R2B0Y3</accession>
<evidence type="ECO:0000313" key="2">
    <source>
        <dbReference type="Proteomes" id="UP000187209"/>
    </source>
</evidence>
<protein>
    <submittedName>
        <fullName evidence="1">Uncharacterized protein</fullName>
    </submittedName>
</protein>